<evidence type="ECO:0000313" key="3">
    <source>
        <dbReference type="Proteomes" id="UP000715781"/>
    </source>
</evidence>
<proteinExistence type="predicted"/>
<sequence length="210" mass="24273">MDLHQQRKQDLKEHIDEDYMLLKELEDDLRLTQETQPKRKLKKHIEEVKGRIKEYKNELDSLSNSQQEQDLLVNAMANITFRELDMVTDGILSMPVEFDESYTVVPVVIKMSKNELTGSAQSRLTSGVIQARMVGKFVENMVNVIPDFPEKLKAGFAREYHNLRATGLKGNALLDALHEFSCNRSLDYELRAAGLAVLYYLFEKCEVFER</sequence>
<evidence type="ECO:0000313" key="2">
    <source>
        <dbReference type="EMBL" id="MBW4565103.1"/>
    </source>
</evidence>
<dbReference type="EMBL" id="JAHHHN010000031">
    <property type="protein sequence ID" value="MBW4565103.1"/>
    <property type="molecule type" value="Genomic_DNA"/>
</dbReference>
<organism evidence="2 3">
    <name type="scientific">Mojavia pulchra JT2-VF2</name>
    <dbReference type="NCBI Taxonomy" id="287848"/>
    <lineage>
        <taxon>Bacteria</taxon>
        <taxon>Bacillati</taxon>
        <taxon>Cyanobacteriota</taxon>
        <taxon>Cyanophyceae</taxon>
        <taxon>Nostocales</taxon>
        <taxon>Nostocaceae</taxon>
    </lineage>
</organism>
<evidence type="ECO:0000256" key="1">
    <source>
        <dbReference type="SAM" id="Coils"/>
    </source>
</evidence>
<comment type="caution">
    <text evidence="2">The sequence shown here is derived from an EMBL/GenBank/DDBJ whole genome shotgun (WGS) entry which is preliminary data.</text>
</comment>
<feature type="coiled-coil region" evidence="1">
    <location>
        <begin position="8"/>
        <end position="72"/>
    </location>
</feature>
<reference evidence="2" key="2">
    <citation type="journal article" date="2022" name="Microbiol. Resour. Announc.">
        <title>Metagenome Sequencing to Explore Phylogenomics of Terrestrial Cyanobacteria.</title>
        <authorList>
            <person name="Ward R.D."/>
            <person name="Stajich J.E."/>
            <person name="Johansen J.R."/>
            <person name="Huntemann M."/>
            <person name="Clum A."/>
            <person name="Foster B."/>
            <person name="Foster B."/>
            <person name="Roux S."/>
            <person name="Palaniappan K."/>
            <person name="Varghese N."/>
            <person name="Mukherjee S."/>
            <person name="Reddy T.B.K."/>
            <person name="Daum C."/>
            <person name="Copeland A."/>
            <person name="Chen I.A."/>
            <person name="Ivanova N.N."/>
            <person name="Kyrpides N.C."/>
            <person name="Shapiro N."/>
            <person name="Eloe-Fadrosh E.A."/>
            <person name="Pietrasiak N."/>
        </authorList>
    </citation>
    <scope>NUCLEOTIDE SEQUENCE</scope>
    <source>
        <strain evidence="2">JT2-VF2</strain>
    </source>
</reference>
<accession>A0A951Q427</accession>
<dbReference type="AlphaFoldDB" id="A0A951Q427"/>
<keyword evidence="1" id="KW-0175">Coiled coil</keyword>
<dbReference type="Proteomes" id="UP000715781">
    <property type="component" value="Unassembled WGS sequence"/>
</dbReference>
<protein>
    <submittedName>
        <fullName evidence="2">Uncharacterized protein</fullName>
    </submittedName>
</protein>
<reference evidence="2" key="1">
    <citation type="submission" date="2021-05" db="EMBL/GenBank/DDBJ databases">
        <authorList>
            <person name="Pietrasiak N."/>
            <person name="Ward R."/>
            <person name="Stajich J.E."/>
            <person name="Kurbessoian T."/>
        </authorList>
    </citation>
    <scope>NUCLEOTIDE SEQUENCE</scope>
    <source>
        <strain evidence="2">JT2-VF2</strain>
    </source>
</reference>
<gene>
    <name evidence="2" type="ORF">KME32_29205</name>
</gene>
<name>A0A951Q427_9NOST</name>